<protein>
    <submittedName>
        <fullName evidence="1">Uncharacterized protein</fullName>
    </submittedName>
</protein>
<keyword evidence="2" id="KW-1185">Reference proteome</keyword>
<evidence type="ECO:0000313" key="2">
    <source>
        <dbReference type="Proteomes" id="UP000003786"/>
    </source>
</evidence>
<dbReference type="EMBL" id="AP011949">
    <property type="protein sequence ID" value="BAM42197.1"/>
    <property type="molecule type" value="Genomic_DNA"/>
</dbReference>
<name>J4CE34_THEOR</name>
<proteinExistence type="predicted"/>
<dbReference type="AlphaFoldDB" id="J4CE34"/>
<dbReference type="Proteomes" id="UP000003786">
    <property type="component" value="Chromosome 4"/>
</dbReference>
<sequence length="76" mass="8841">MTQKLIILFSDVKNVIQTTRVWMLNKNGASAGNRTRVTSMATRYSTTRPQMLHSFRTFRIDIVNGIDFKLRGIFIY</sequence>
<organism evidence="1 2">
    <name type="scientific">Theileria orientalis strain Shintoku</name>
    <dbReference type="NCBI Taxonomy" id="869250"/>
    <lineage>
        <taxon>Eukaryota</taxon>
        <taxon>Sar</taxon>
        <taxon>Alveolata</taxon>
        <taxon>Apicomplexa</taxon>
        <taxon>Aconoidasida</taxon>
        <taxon>Piroplasmida</taxon>
        <taxon>Theileriidae</taxon>
        <taxon>Theileria</taxon>
    </lineage>
</organism>
<dbReference type="VEuPathDB" id="PiroplasmaDB:TOT_040000567"/>
<dbReference type="GeneID" id="20716622"/>
<accession>J4CE34</accession>
<gene>
    <name evidence="1" type="ORF">TOT_040000567</name>
</gene>
<dbReference type="KEGG" id="tot:TOT_040000567"/>
<dbReference type="RefSeq" id="XP_009692498.1">
    <property type="nucleotide sequence ID" value="XM_009694203.1"/>
</dbReference>
<reference evidence="1 2" key="1">
    <citation type="journal article" date="2012" name="MBio">
        <title>Comparative genome analysis of three eukaryotic parasites with differing abilities to transform leukocytes reveals key mediators of Theileria-induced leukocyte transformation.</title>
        <authorList>
            <person name="Hayashida K."/>
            <person name="Hara Y."/>
            <person name="Abe T."/>
            <person name="Yamasaki C."/>
            <person name="Toyoda A."/>
            <person name="Kosuge T."/>
            <person name="Suzuki Y."/>
            <person name="Sato Y."/>
            <person name="Kawashima S."/>
            <person name="Katayama T."/>
            <person name="Wakaguri H."/>
            <person name="Inoue N."/>
            <person name="Homma K."/>
            <person name="Tada-Umezaki M."/>
            <person name="Yagi Y."/>
            <person name="Fujii Y."/>
            <person name="Habara T."/>
            <person name="Kanehisa M."/>
            <person name="Watanabe H."/>
            <person name="Ito K."/>
            <person name="Gojobori T."/>
            <person name="Sugawara H."/>
            <person name="Imanishi T."/>
            <person name="Weir W."/>
            <person name="Gardner M."/>
            <person name="Pain A."/>
            <person name="Shiels B."/>
            <person name="Hattori M."/>
            <person name="Nene V."/>
            <person name="Sugimoto C."/>
        </authorList>
    </citation>
    <scope>NUCLEOTIDE SEQUENCE [LARGE SCALE GENOMIC DNA]</scope>
    <source>
        <strain evidence="1 2">Shintoku</strain>
    </source>
</reference>
<evidence type="ECO:0000313" key="1">
    <source>
        <dbReference type="EMBL" id="BAM42197.1"/>
    </source>
</evidence>